<evidence type="ECO:0000313" key="3">
    <source>
        <dbReference type="Proteomes" id="UP000251889"/>
    </source>
</evidence>
<sequence length="379" mass="42528">MTLRNYYIIIIVALSLAFTSCVDPYATPESNQNIDILVVDGFLDIDNGTVNVTLSKAINLSSPDAPPAVVAATVHLEDSDNNILPLGTTTTVGLFRIDGLTIDQGKQYRIRIKTADKEYLSDFITPTPSPEIDSVTWRASDDGVTVHVNTHDNSGKSRYYQWTFDETYEYTAPLLSPFIIVDTTVVPRPVDEQVFTCWRTLGSTNIAIGSSFRLEDDIIQQKAVHFIPKGDVKLSKKYSILVRQTVLSREAYDFWLNLQQTTEQLGGLFDPQPGKVVGNIHSINGDKEPVLGYFGGGQIKEKRLFIKHSDLPENLRVPRFSPCEQDTVMKKDLPLLDRSYYITSELREGPVVLGYTYTTRSCADCRVDRGIITKPTFWE</sequence>
<accession>A0A364Y0S8</accession>
<feature type="signal peptide" evidence="1">
    <location>
        <begin position="1"/>
        <end position="22"/>
    </location>
</feature>
<dbReference type="PROSITE" id="PS51257">
    <property type="entry name" value="PROKAR_LIPOPROTEIN"/>
    <property type="match status" value="1"/>
</dbReference>
<dbReference type="RefSeq" id="WP_112748219.1">
    <property type="nucleotide sequence ID" value="NZ_QMFY01000009.1"/>
</dbReference>
<organism evidence="2 3">
    <name type="scientific">Pseudochryseolinea flava</name>
    <dbReference type="NCBI Taxonomy" id="2059302"/>
    <lineage>
        <taxon>Bacteria</taxon>
        <taxon>Pseudomonadati</taxon>
        <taxon>Bacteroidota</taxon>
        <taxon>Cytophagia</taxon>
        <taxon>Cytophagales</taxon>
        <taxon>Fulvivirgaceae</taxon>
        <taxon>Pseudochryseolinea</taxon>
    </lineage>
</organism>
<evidence type="ECO:0000256" key="1">
    <source>
        <dbReference type="SAM" id="SignalP"/>
    </source>
</evidence>
<keyword evidence="1" id="KW-0732">Signal</keyword>
<proteinExistence type="predicted"/>
<feature type="chain" id="PRO_5017017236" evidence="1">
    <location>
        <begin position="23"/>
        <end position="379"/>
    </location>
</feature>
<protein>
    <submittedName>
        <fullName evidence="2">DUF4249 domain-containing protein</fullName>
    </submittedName>
</protein>
<dbReference type="Proteomes" id="UP000251889">
    <property type="component" value="Unassembled WGS sequence"/>
</dbReference>
<comment type="caution">
    <text evidence="2">The sequence shown here is derived from an EMBL/GenBank/DDBJ whole genome shotgun (WGS) entry which is preliminary data.</text>
</comment>
<dbReference type="EMBL" id="QMFY01000009">
    <property type="protein sequence ID" value="RAV99872.1"/>
    <property type="molecule type" value="Genomic_DNA"/>
</dbReference>
<reference evidence="2 3" key="1">
    <citation type="submission" date="2018-06" db="EMBL/GenBank/DDBJ databases">
        <title>Chryseolinea flavus sp. nov., a member of the phylum Bacteroidetes isolated from soil.</title>
        <authorList>
            <person name="Li Y."/>
            <person name="Wang J."/>
        </authorList>
    </citation>
    <scope>NUCLEOTIDE SEQUENCE [LARGE SCALE GENOMIC DNA]</scope>
    <source>
        <strain evidence="2 3">SDU1-6</strain>
    </source>
</reference>
<keyword evidence="3" id="KW-1185">Reference proteome</keyword>
<dbReference type="OrthoDB" id="1062680at2"/>
<dbReference type="AlphaFoldDB" id="A0A364Y0S8"/>
<evidence type="ECO:0000313" key="2">
    <source>
        <dbReference type="EMBL" id="RAV99872.1"/>
    </source>
</evidence>
<name>A0A364Y0S8_9BACT</name>
<dbReference type="Pfam" id="PF14054">
    <property type="entry name" value="DUF4249"/>
    <property type="match status" value="1"/>
</dbReference>
<gene>
    <name evidence="2" type="ORF">DQQ10_17685</name>
</gene>
<dbReference type="InterPro" id="IPR025345">
    <property type="entry name" value="DUF4249"/>
</dbReference>